<dbReference type="PROSITE" id="PS50263">
    <property type="entry name" value="CN_HYDROLASE"/>
    <property type="match status" value="1"/>
</dbReference>
<dbReference type="GO" id="GO:0106008">
    <property type="term" value="F:2-oxoglutaramate amidase activity"/>
    <property type="evidence" value="ECO:0007669"/>
    <property type="project" value="TreeGrafter"/>
</dbReference>
<name>A0A182C7R5_9BACT</name>
<dbReference type="Pfam" id="PF00795">
    <property type="entry name" value="CN_hydrolase"/>
    <property type="match status" value="1"/>
</dbReference>
<comment type="caution">
    <text evidence="2">The sequence shown here is derived from an EMBL/GenBank/DDBJ whole genome shotgun (WGS) entry which is preliminary data.</text>
</comment>
<dbReference type="InterPro" id="IPR052737">
    <property type="entry name" value="Omega-amidase_YafV"/>
</dbReference>
<evidence type="ECO:0000259" key="1">
    <source>
        <dbReference type="PROSITE" id="PS50263"/>
    </source>
</evidence>
<dbReference type="AlphaFoldDB" id="A0A182C7R5"/>
<dbReference type="GO" id="GO:0050152">
    <property type="term" value="F:omega-amidase activity"/>
    <property type="evidence" value="ECO:0007669"/>
    <property type="project" value="TreeGrafter"/>
</dbReference>
<evidence type="ECO:0000313" key="3">
    <source>
        <dbReference type="Proteomes" id="UP000077339"/>
    </source>
</evidence>
<dbReference type="PANTHER" id="PTHR47799:SF1">
    <property type="entry name" value="OMEGA-AMIDASE YAFV"/>
    <property type="match status" value="1"/>
</dbReference>
<dbReference type="InterPro" id="IPR003010">
    <property type="entry name" value="C-N_Hydrolase"/>
</dbReference>
<dbReference type="EMBL" id="JFHK01000002">
    <property type="protein sequence ID" value="OAA31713.1"/>
    <property type="molecule type" value="Genomic_DNA"/>
</dbReference>
<sequence length="248" mass="28607">MKVAGALFDPVYSDKEQSKLEAIDAFKEAANAGADLIVFPEMTLSGFTMNCPLHDPGDMSFFEELAKTNGIAVIYGTVLKVENCLYNTAVFYDPESNKRAVYFKRKLFRYAKEDEFYCSGKNSVQFSYQELKCSLLICYDLRFPELFRDTIGGELFFVIACWPKSRKLHWHTLLRARAIENQAFVIGVNRIGIDEKGVDYGQLSAVYDYYGKRLKPSIKTSKLLIWEISSQRIKKMYHWRKVFPVLKT</sequence>
<dbReference type="InterPro" id="IPR036526">
    <property type="entry name" value="C-N_Hydrolase_sf"/>
</dbReference>
<organism evidence="2 3">
    <name type="scientific">Kosmotoga arenicorallina S304</name>
    <dbReference type="NCBI Taxonomy" id="1453497"/>
    <lineage>
        <taxon>Bacteria</taxon>
        <taxon>Thermotogati</taxon>
        <taxon>Thermotogota</taxon>
        <taxon>Thermotogae</taxon>
        <taxon>Kosmotogales</taxon>
        <taxon>Kosmotogaceae</taxon>
        <taxon>Kosmotoga</taxon>
    </lineage>
</organism>
<keyword evidence="3" id="KW-1185">Reference proteome</keyword>
<dbReference type="Gene3D" id="3.60.110.10">
    <property type="entry name" value="Carbon-nitrogen hydrolase"/>
    <property type="match status" value="1"/>
</dbReference>
<feature type="domain" description="CN hydrolase" evidence="1">
    <location>
        <begin position="1"/>
        <end position="230"/>
    </location>
</feature>
<protein>
    <recommendedName>
        <fullName evidence="1">CN hydrolase domain-containing protein</fullName>
    </recommendedName>
</protein>
<dbReference type="STRING" id="1453497.AT15_02490"/>
<accession>A0A182C7R5</accession>
<dbReference type="Proteomes" id="UP000077339">
    <property type="component" value="Unassembled WGS sequence"/>
</dbReference>
<proteinExistence type="predicted"/>
<dbReference type="SUPFAM" id="SSF56317">
    <property type="entry name" value="Carbon-nitrogen hydrolase"/>
    <property type="match status" value="1"/>
</dbReference>
<dbReference type="PANTHER" id="PTHR47799">
    <property type="entry name" value="OMEGA-AMIDASE YAFV"/>
    <property type="match status" value="1"/>
</dbReference>
<dbReference type="OrthoDB" id="9811121at2"/>
<dbReference type="PATRIC" id="fig|1453497.3.peg.495"/>
<evidence type="ECO:0000313" key="2">
    <source>
        <dbReference type="EMBL" id="OAA31713.1"/>
    </source>
</evidence>
<gene>
    <name evidence="2" type="ORF">AT15_02490</name>
</gene>
<dbReference type="RefSeq" id="WP_068345260.1">
    <property type="nucleotide sequence ID" value="NZ_JFHK01000002.1"/>
</dbReference>
<reference evidence="2 3" key="1">
    <citation type="submission" date="2014-02" db="EMBL/GenBank/DDBJ databases">
        <title>Kosmotoga genome sequencing.</title>
        <authorList>
            <person name="Pollo S.M."/>
            <person name="Charchuk R."/>
            <person name="Nesbo C.L."/>
        </authorList>
    </citation>
    <scope>NUCLEOTIDE SEQUENCE [LARGE SCALE GENOMIC DNA]</scope>
    <source>
        <strain evidence="2 3">S304</strain>
    </source>
</reference>